<dbReference type="GO" id="GO:0016987">
    <property type="term" value="F:sigma factor activity"/>
    <property type="evidence" value="ECO:0007669"/>
    <property type="project" value="UniProtKB-KW"/>
</dbReference>
<dbReference type="InterPro" id="IPR013324">
    <property type="entry name" value="RNA_pol_sigma_r3/r4-like"/>
</dbReference>
<keyword evidence="4" id="KW-0804">Transcription</keyword>
<dbReference type="PANTHER" id="PTHR43133">
    <property type="entry name" value="RNA POLYMERASE ECF-TYPE SIGMA FACTO"/>
    <property type="match status" value="1"/>
</dbReference>
<evidence type="ECO:0000256" key="4">
    <source>
        <dbReference type="ARBA" id="ARBA00023163"/>
    </source>
</evidence>
<dbReference type="InterPro" id="IPR007627">
    <property type="entry name" value="RNA_pol_sigma70_r2"/>
</dbReference>
<name>A0A1M6LND4_9BACT</name>
<dbReference type="InterPro" id="IPR013325">
    <property type="entry name" value="RNA_pol_sigma_r2"/>
</dbReference>
<proteinExistence type="inferred from homology"/>
<dbReference type="InterPro" id="IPR039425">
    <property type="entry name" value="RNA_pol_sigma-70-like"/>
</dbReference>
<dbReference type="InterPro" id="IPR036388">
    <property type="entry name" value="WH-like_DNA-bd_sf"/>
</dbReference>
<gene>
    <name evidence="7" type="ORF">SAMN02745181_2450</name>
</gene>
<keyword evidence="3" id="KW-0731">Sigma factor</keyword>
<dbReference type="InterPro" id="IPR014284">
    <property type="entry name" value="RNA_pol_sigma-70_dom"/>
</dbReference>
<dbReference type="Proteomes" id="UP000184510">
    <property type="component" value="Unassembled WGS sequence"/>
</dbReference>
<dbReference type="Pfam" id="PF04542">
    <property type="entry name" value="Sigma70_r2"/>
    <property type="match status" value="1"/>
</dbReference>
<comment type="similarity">
    <text evidence="1">Belongs to the sigma-70 factor family. ECF subfamily.</text>
</comment>
<accession>A0A1M6LND4</accession>
<dbReference type="AlphaFoldDB" id="A0A1M6LND4"/>
<feature type="domain" description="RNA polymerase sigma factor 70 region 4 type 2" evidence="6">
    <location>
        <begin position="107"/>
        <end position="157"/>
    </location>
</feature>
<dbReference type="RefSeq" id="WP_143184040.1">
    <property type="nucleotide sequence ID" value="NZ_FQYR01000004.1"/>
</dbReference>
<evidence type="ECO:0000313" key="7">
    <source>
        <dbReference type="EMBL" id="SHJ72675.1"/>
    </source>
</evidence>
<dbReference type="CDD" id="cd06171">
    <property type="entry name" value="Sigma70_r4"/>
    <property type="match status" value="1"/>
</dbReference>
<dbReference type="GO" id="GO:0006352">
    <property type="term" value="P:DNA-templated transcription initiation"/>
    <property type="evidence" value="ECO:0007669"/>
    <property type="project" value="InterPro"/>
</dbReference>
<evidence type="ECO:0000256" key="1">
    <source>
        <dbReference type="ARBA" id="ARBA00010641"/>
    </source>
</evidence>
<evidence type="ECO:0000256" key="2">
    <source>
        <dbReference type="ARBA" id="ARBA00023015"/>
    </source>
</evidence>
<dbReference type="SUPFAM" id="SSF88659">
    <property type="entry name" value="Sigma3 and sigma4 domains of RNA polymerase sigma factors"/>
    <property type="match status" value="1"/>
</dbReference>
<reference evidence="7 8" key="1">
    <citation type="submission" date="2016-11" db="EMBL/GenBank/DDBJ databases">
        <authorList>
            <person name="Jaros S."/>
            <person name="Januszkiewicz K."/>
            <person name="Wedrychowicz H."/>
        </authorList>
    </citation>
    <scope>NUCLEOTIDE SEQUENCE [LARGE SCALE GENOMIC DNA]</scope>
    <source>
        <strain evidence="7 8">DSM 18772</strain>
    </source>
</reference>
<evidence type="ECO:0000256" key="3">
    <source>
        <dbReference type="ARBA" id="ARBA00023082"/>
    </source>
</evidence>
<evidence type="ECO:0000259" key="5">
    <source>
        <dbReference type="Pfam" id="PF04542"/>
    </source>
</evidence>
<dbReference type="STRING" id="1123071.SAMN02745181_2450"/>
<dbReference type="InParanoid" id="A0A1M6LND4"/>
<dbReference type="PANTHER" id="PTHR43133:SF60">
    <property type="entry name" value="RNA POLYMERASE SIGMA FACTOR SIGV"/>
    <property type="match status" value="1"/>
</dbReference>
<dbReference type="Pfam" id="PF08281">
    <property type="entry name" value="Sigma70_r4_2"/>
    <property type="match status" value="1"/>
</dbReference>
<dbReference type="InterPro" id="IPR013249">
    <property type="entry name" value="RNA_pol_sigma70_r4_t2"/>
</dbReference>
<feature type="domain" description="RNA polymerase sigma-70 region 2" evidence="5">
    <location>
        <begin position="9"/>
        <end position="76"/>
    </location>
</feature>
<keyword evidence="8" id="KW-1185">Reference proteome</keyword>
<dbReference type="SUPFAM" id="SSF88946">
    <property type="entry name" value="Sigma2 domain of RNA polymerase sigma factors"/>
    <property type="match status" value="1"/>
</dbReference>
<evidence type="ECO:0000259" key="6">
    <source>
        <dbReference type="Pfam" id="PF08281"/>
    </source>
</evidence>
<dbReference type="GO" id="GO:0003677">
    <property type="term" value="F:DNA binding"/>
    <property type="evidence" value="ECO:0007669"/>
    <property type="project" value="InterPro"/>
</dbReference>
<dbReference type="Gene3D" id="1.10.10.10">
    <property type="entry name" value="Winged helix-like DNA-binding domain superfamily/Winged helix DNA-binding domain"/>
    <property type="match status" value="1"/>
</dbReference>
<protein>
    <submittedName>
        <fullName evidence="7">RNA polymerase sigma-70 factor, ECF subfamily</fullName>
    </submittedName>
</protein>
<dbReference type="OrthoDB" id="9795666at2"/>
<dbReference type="EMBL" id="FQYR01000004">
    <property type="protein sequence ID" value="SHJ72675.1"/>
    <property type="molecule type" value="Genomic_DNA"/>
</dbReference>
<keyword evidence="2" id="KW-0805">Transcription regulation</keyword>
<dbReference type="NCBIfam" id="TIGR02937">
    <property type="entry name" value="sigma70-ECF"/>
    <property type="match status" value="1"/>
</dbReference>
<dbReference type="Gene3D" id="1.10.1740.10">
    <property type="match status" value="1"/>
</dbReference>
<evidence type="ECO:0000313" key="8">
    <source>
        <dbReference type="Proteomes" id="UP000184510"/>
    </source>
</evidence>
<organism evidence="7 8">
    <name type="scientific">Rubritalea squalenifaciens DSM 18772</name>
    <dbReference type="NCBI Taxonomy" id="1123071"/>
    <lineage>
        <taxon>Bacteria</taxon>
        <taxon>Pseudomonadati</taxon>
        <taxon>Verrucomicrobiota</taxon>
        <taxon>Verrucomicrobiia</taxon>
        <taxon>Verrucomicrobiales</taxon>
        <taxon>Rubritaleaceae</taxon>
        <taxon>Rubritalea</taxon>
    </lineage>
</organism>
<sequence>MSNSEFQDLVDQHYQALYRFAYSLAKSPDRAADLVQQTYCIWAQKGHQLKDKSKAKTWLFTTLYREHLGHARRQTRFPETDLDDVDYQLSTDDGERETARKMDGQRAVELLSQLDETFRAPLTLFYLQQHSYKEIAEILDVPMGTVMSRISRGKEQLRSKMRDEANDVPTKIISIQQQTNKKSHG</sequence>